<dbReference type="InterPro" id="IPR004291">
    <property type="entry name" value="Transposase_IS66_central"/>
</dbReference>
<feature type="domain" description="Transposase IS66 zinc-finger binding" evidence="3">
    <location>
        <begin position="117"/>
        <end position="160"/>
    </location>
</feature>
<dbReference type="InterPro" id="IPR039552">
    <property type="entry name" value="IS66_C"/>
</dbReference>
<feature type="domain" description="Transposase IS66 central" evidence="2">
    <location>
        <begin position="174"/>
        <end position="460"/>
    </location>
</feature>
<protein>
    <submittedName>
        <fullName evidence="6">IS66 family transposase</fullName>
    </submittedName>
</protein>
<dbReference type="Pfam" id="PF13817">
    <property type="entry name" value="DDE_Tnp_IS66_C"/>
    <property type="match status" value="1"/>
</dbReference>
<dbReference type="InterPro" id="IPR024474">
    <property type="entry name" value="Znf_dom_IS66"/>
</dbReference>
<feature type="domain" description="Transposase IS66 C-terminal" evidence="5">
    <location>
        <begin position="467"/>
        <end position="504"/>
    </location>
</feature>
<evidence type="ECO:0000259" key="3">
    <source>
        <dbReference type="Pfam" id="PF13005"/>
    </source>
</evidence>
<dbReference type="Pfam" id="PF13005">
    <property type="entry name" value="zf-IS66"/>
    <property type="match status" value="1"/>
</dbReference>
<dbReference type="InterPro" id="IPR052344">
    <property type="entry name" value="Transposase-related"/>
</dbReference>
<accession>A0A7V8SW49</accession>
<gene>
    <name evidence="6" type="ORF">HRJ53_06060</name>
</gene>
<feature type="coiled-coil region" evidence="1">
    <location>
        <begin position="48"/>
        <end position="75"/>
    </location>
</feature>
<organism evidence="6 7">
    <name type="scientific">Candidatus Acidiferrum panamense</name>
    <dbReference type="NCBI Taxonomy" id="2741543"/>
    <lineage>
        <taxon>Bacteria</taxon>
        <taxon>Pseudomonadati</taxon>
        <taxon>Acidobacteriota</taxon>
        <taxon>Terriglobia</taxon>
        <taxon>Candidatus Acidiferrales</taxon>
        <taxon>Candidatus Acidiferrum</taxon>
    </lineage>
</organism>
<evidence type="ECO:0000313" key="6">
    <source>
        <dbReference type="EMBL" id="MBA0084539.1"/>
    </source>
</evidence>
<dbReference type="PANTHER" id="PTHR33678:SF1">
    <property type="entry name" value="BLL1576 PROTEIN"/>
    <property type="match status" value="1"/>
</dbReference>
<dbReference type="PANTHER" id="PTHR33678">
    <property type="entry name" value="BLL1576 PROTEIN"/>
    <property type="match status" value="1"/>
</dbReference>
<evidence type="ECO:0000256" key="1">
    <source>
        <dbReference type="SAM" id="Coils"/>
    </source>
</evidence>
<name>A0A7V8SW49_9BACT</name>
<dbReference type="Pfam" id="PF13007">
    <property type="entry name" value="LZ_Tnp_IS66"/>
    <property type="match status" value="1"/>
</dbReference>
<dbReference type="InterPro" id="IPR024463">
    <property type="entry name" value="Transposase_TnpC_homeodom"/>
</dbReference>
<dbReference type="EMBL" id="JACDQQ010000601">
    <property type="protein sequence ID" value="MBA0084539.1"/>
    <property type="molecule type" value="Genomic_DNA"/>
</dbReference>
<dbReference type="NCBIfam" id="NF033517">
    <property type="entry name" value="transpos_IS66"/>
    <property type="match status" value="1"/>
</dbReference>
<evidence type="ECO:0000259" key="2">
    <source>
        <dbReference type="Pfam" id="PF03050"/>
    </source>
</evidence>
<proteinExistence type="predicted"/>
<evidence type="ECO:0000259" key="5">
    <source>
        <dbReference type="Pfam" id="PF13817"/>
    </source>
</evidence>
<sequence>MTERAALPDLDKLNPTELKALIISQHELITSRDSEIEQLKLLIAKLRRMQFGRKSEKLERQIEQLELRLEALQMNDAETVAALPKPMANVEGIARSARRPLPTHLPREIRTHLPKQEACPDCGGALRKLGEDVSEVLERIPARLYVIRHVRVKLTCTCCDKIVQAEAPSRPIERGMAGPGLLAHVLVSKYGDHLPLYRQSEIYAREGVELDRATLADWVGQTSRLVEPLVEELRRHVMSAEKLHADDVPVPVLAPGLGKTKTGRLWTYVRDDRPSGNATPPAVWFAYTPDRKGEHPRAHLDKFTGTLQADGYAGFDQIYEAGKIQEAACWAHVRRKFYDIQVAHKSAVAMEALERIGALYVIEKEIRGRSPEERRAVRNERSRPLLESLKQWLEETLVKLSRKSDTAMAVRYALGRWEALLRYCDDGRLEIDNNAAERSLRAVALGRKNYLFAGSDRGGESAAAMYSLIGTAKLNGIDPEGYLRNVLSRIAEHPINRIEELLPWNLAQAPVEGSSRAA</sequence>
<feature type="domain" description="Transposase TnpC homeodomain" evidence="4">
    <location>
        <begin position="38"/>
        <end position="108"/>
    </location>
</feature>
<keyword evidence="7" id="KW-1185">Reference proteome</keyword>
<dbReference type="AlphaFoldDB" id="A0A7V8SW49"/>
<dbReference type="Proteomes" id="UP000567293">
    <property type="component" value="Unassembled WGS sequence"/>
</dbReference>
<evidence type="ECO:0000313" key="7">
    <source>
        <dbReference type="Proteomes" id="UP000567293"/>
    </source>
</evidence>
<dbReference type="Pfam" id="PF03050">
    <property type="entry name" value="DDE_Tnp_IS66"/>
    <property type="match status" value="1"/>
</dbReference>
<evidence type="ECO:0000259" key="4">
    <source>
        <dbReference type="Pfam" id="PF13007"/>
    </source>
</evidence>
<reference evidence="6" key="1">
    <citation type="submission" date="2020-06" db="EMBL/GenBank/DDBJ databases">
        <title>Legume-microbial interactions unlock mineral nutrients during tropical forest succession.</title>
        <authorList>
            <person name="Epihov D.Z."/>
        </authorList>
    </citation>
    <scope>NUCLEOTIDE SEQUENCE [LARGE SCALE GENOMIC DNA]</scope>
    <source>
        <strain evidence="6">Pan2503</strain>
    </source>
</reference>
<keyword evidence="1" id="KW-0175">Coiled coil</keyword>
<comment type="caution">
    <text evidence="6">The sequence shown here is derived from an EMBL/GenBank/DDBJ whole genome shotgun (WGS) entry which is preliminary data.</text>
</comment>